<evidence type="ECO:0000313" key="4">
    <source>
        <dbReference type="Proteomes" id="UP000698800"/>
    </source>
</evidence>
<keyword evidence="1" id="KW-0677">Repeat</keyword>
<dbReference type="PROSITE" id="PS50837">
    <property type="entry name" value="NACHT"/>
    <property type="match status" value="1"/>
</dbReference>
<organism evidence="3 4">
    <name type="scientific">Glutinoglossum americanum</name>
    <dbReference type="NCBI Taxonomy" id="1670608"/>
    <lineage>
        <taxon>Eukaryota</taxon>
        <taxon>Fungi</taxon>
        <taxon>Dikarya</taxon>
        <taxon>Ascomycota</taxon>
        <taxon>Pezizomycotina</taxon>
        <taxon>Geoglossomycetes</taxon>
        <taxon>Geoglossales</taxon>
        <taxon>Geoglossaceae</taxon>
        <taxon>Glutinoglossum</taxon>
    </lineage>
</organism>
<proteinExistence type="predicted"/>
<evidence type="ECO:0000256" key="1">
    <source>
        <dbReference type="ARBA" id="ARBA00022737"/>
    </source>
</evidence>
<dbReference type="InterPro" id="IPR007111">
    <property type="entry name" value="NACHT_NTPase"/>
</dbReference>
<dbReference type="AlphaFoldDB" id="A0A9P8IFB1"/>
<reference evidence="3" key="1">
    <citation type="submission" date="2021-03" db="EMBL/GenBank/DDBJ databases">
        <title>Comparative genomics and phylogenomic investigation of the class Geoglossomycetes provide insights into ecological specialization and systematics.</title>
        <authorList>
            <person name="Melie T."/>
            <person name="Pirro S."/>
            <person name="Miller A.N."/>
            <person name="Quandt A."/>
        </authorList>
    </citation>
    <scope>NUCLEOTIDE SEQUENCE</scope>
    <source>
        <strain evidence="3">GBOQ0MN5Z8</strain>
    </source>
</reference>
<sequence length="590" mass="68125">MASESTTIATREFDVALSNFLKTLSPKEKAEFQPTTIGDVYKEMERIQKGHEKDGCLRYLRRIAPFIDGMMASTHIQSFDILLDALRKIGENLPRFDSFAAIFEQKPRFVEVLGWLYSDILEFYSEFLKYFRMKGRVAKVTSFDSDIWLTDYSAWKQLIAIMWAKFDHQFADIVNRINRHTALVDSEATAAHFAEARQFRINARLAFDEARKDREKRALQGIIEWLSPISFEAEFQRCEDNYCTNTGQWFFQNGRFTNWLDHSCPEKNLWLKGIPGAGKTILSYIGMNHARVRLLPTGSAVIGMFLSDRIRDKLAPTTVLRTLIYNILEADQLLLHVLDEIRDSPSSNFRSLQKLEDHIKDLLLKSEKLAFYLFLDGVDELDDQDRKKLMKILLRLSTDSSLKLLISCRPVADMEDLLSSCPQIVVNQNNEHDIETYIMSEQPALMDLFPIGGAEVEKILRPILLRAEGMFLFARLVIYNLKDQTSIAELREAAINLPHGLGEAYERILTRIDKKLGPNMRLTAREILEFLSCSRRSPRLAEIKHALTIRVNDTCFNKNQILMRSLLEICGPIIEIRDGFVYWVHFTAKE</sequence>
<dbReference type="SUPFAM" id="SSF52540">
    <property type="entry name" value="P-loop containing nucleoside triphosphate hydrolases"/>
    <property type="match status" value="1"/>
</dbReference>
<evidence type="ECO:0000259" key="2">
    <source>
        <dbReference type="PROSITE" id="PS50837"/>
    </source>
</evidence>
<dbReference type="PANTHER" id="PTHR10039:SF14">
    <property type="entry name" value="NACHT DOMAIN-CONTAINING PROTEIN"/>
    <property type="match status" value="1"/>
</dbReference>
<dbReference type="PANTHER" id="PTHR10039">
    <property type="entry name" value="AMELOGENIN"/>
    <property type="match status" value="1"/>
</dbReference>
<name>A0A9P8IFB1_9PEZI</name>
<protein>
    <recommendedName>
        <fullName evidence="2">NACHT domain-containing protein</fullName>
    </recommendedName>
</protein>
<dbReference type="Pfam" id="PF24883">
    <property type="entry name" value="NPHP3_N"/>
    <property type="match status" value="1"/>
</dbReference>
<dbReference type="Gene3D" id="3.40.50.300">
    <property type="entry name" value="P-loop containing nucleotide triphosphate hydrolases"/>
    <property type="match status" value="1"/>
</dbReference>
<dbReference type="InterPro" id="IPR027417">
    <property type="entry name" value="P-loop_NTPase"/>
</dbReference>
<dbReference type="OrthoDB" id="21416at2759"/>
<accession>A0A9P8IFB1</accession>
<keyword evidence="4" id="KW-1185">Reference proteome</keyword>
<dbReference type="EMBL" id="JAGHQL010000014">
    <property type="protein sequence ID" value="KAH0544732.1"/>
    <property type="molecule type" value="Genomic_DNA"/>
</dbReference>
<feature type="domain" description="NACHT" evidence="2">
    <location>
        <begin position="267"/>
        <end position="410"/>
    </location>
</feature>
<dbReference type="Proteomes" id="UP000698800">
    <property type="component" value="Unassembled WGS sequence"/>
</dbReference>
<evidence type="ECO:0000313" key="3">
    <source>
        <dbReference type="EMBL" id="KAH0544732.1"/>
    </source>
</evidence>
<comment type="caution">
    <text evidence="3">The sequence shown here is derived from an EMBL/GenBank/DDBJ whole genome shotgun (WGS) entry which is preliminary data.</text>
</comment>
<gene>
    <name evidence="3" type="ORF">FGG08_001099</name>
</gene>
<dbReference type="InterPro" id="IPR056884">
    <property type="entry name" value="NPHP3-like_N"/>
</dbReference>